<evidence type="ECO:0000259" key="1">
    <source>
        <dbReference type="Pfam" id="PF23455"/>
    </source>
</evidence>
<dbReference type="AlphaFoldDB" id="A0A544QMB0"/>
<protein>
    <submittedName>
        <fullName evidence="2">Rubrerythrin-like domain-containing protein</fullName>
    </submittedName>
</protein>
<evidence type="ECO:0000313" key="3">
    <source>
        <dbReference type="Proteomes" id="UP000315385"/>
    </source>
</evidence>
<feature type="domain" description="DUF7129" evidence="1">
    <location>
        <begin position="14"/>
        <end position="50"/>
    </location>
</feature>
<dbReference type="Gene3D" id="2.20.28.10">
    <property type="match status" value="1"/>
</dbReference>
<dbReference type="Proteomes" id="UP000315385">
    <property type="component" value="Unassembled WGS sequence"/>
</dbReference>
<dbReference type="SUPFAM" id="SSF57802">
    <property type="entry name" value="Rubredoxin-like"/>
    <property type="match status" value="1"/>
</dbReference>
<accession>A0A544QMB0</accession>
<dbReference type="EMBL" id="SESI01000002">
    <property type="protein sequence ID" value="TQQ80057.1"/>
    <property type="molecule type" value="Genomic_DNA"/>
</dbReference>
<dbReference type="OrthoDB" id="280213at2157"/>
<evidence type="ECO:0000313" key="2">
    <source>
        <dbReference type="EMBL" id="TQQ80057.1"/>
    </source>
</evidence>
<reference evidence="2 3" key="1">
    <citation type="submission" date="2019-02" db="EMBL/GenBank/DDBJ databases">
        <title>Halonotius sp. a new haloqrchaeon isolated from saline water.</title>
        <authorList>
            <person name="Duran-Viseras A."/>
            <person name="Sanchez-Porro C."/>
            <person name="Ventosa A."/>
        </authorList>
    </citation>
    <scope>NUCLEOTIDE SEQUENCE [LARGE SCALE GENOMIC DNA]</scope>
    <source>
        <strain evidence="2 3">F9-27</strain>
    </source>
</reference>
<sequence>MALHFPSLHTSVDTDTRFECTGCGERLDDTDGGRQCPDCGATVQNITVPRN</sequence>
<name>A0A544QMB0_9EURY</name>
<dbReference type="NCBIfam" id="NF033497">
    <property type="entry name" value="rubre_like_arch"/>
    <property type="match status" value="1"/>
</dbReference>
<dbReference type="Pfam" id="PF23455">
    <property type="entry name" value="DUF7129"/>
    <property type="match status" value="1"/>
</dbReference>
<dbReference type="InterPro" id="IPR055553">
    <property type="entry name" value="DUF7129"/>
</dbReference>
<gene>
    <name evidence="2" type="ORF">EWF95_06060</name>
</gene>
<dbReference type="RefSeq" id="WP_142443181.1">
    <property type="nucleotide sequence ID" value="NZ_SESI01000002.1"/>
</dbReference>
<comment type="caution">
    <text evidence="2">The sequence shown here is derived from an EMBL/GenBank/DDBJ whole genome shotgun (WGS) entry which is preliminary data.</text>
</comment>
<organism evidence="2 3">
    <name type="scientific">Halonotius roseus</name>
    <dbReference type="NCBI Taxonomy" id="2511997"/>
    <lineage>
        <taxon>Archaea</taxon>
        <taxon>Methanobacteriati</taxon>
        <taxon>Methanobacteriota</taxon>
        <taxon>Stenosarchaea group</taxon>
        <taxon>Halobacteria</taxon>
        <taxon>Halobacteriales</taxon>
        <taxon>Haloferacaceae</taxon>
        <taxon>Halonotius</taxon>
    </lineage>
</organism>
<proteinExistence type="predicted"/>
<keyword evidence="3" id="KW-1185">Reference proteome</keyword>